<keyword evidence="3" id="KW-1185">Reference proteome</keyword>
<keyword evidence="1" id="KW-0812">Transmembrane</keyword>
<gene>
    <name evidence="2" type="ORF">TSACC_21237</name>
</gene>
<dbReference type="InParanoid" id="A0A146G4Y7"/>
<feature type="transmembrane region" description="Helical" evidence="1">
    <location>
        <begin position="54"/>
        <end position="76"/>
    </location>
</feature>
<sequence length="84" mass="8636">MEEASFEDTMKGLAIIVILTGLFAMTSPDITAYLMGAPRPAHSQAAVTTVASVLSVAGFGLVMIGGILFAVAGVAAEERRKHAS</sequence>
<feature type="transmembrane region" description="Helical" evidence="1">
    <location>
        <begin position="12"/>
        <end position="34"/>
    </location>
</feature>
<proteinExistence type="predicted"/>
<reference evidence="3" key="1">
    <citation type="journal article" date="2017" name="Genome Announc.">
        <title>Draft Genome Sequence of Terrimicrobium sacchariphilum NM-5T, a Facultative Anaerobic Soil Bacterium of the Class Spartobacteria.</title>
        <authorList>
            <person name="Qiu Y.L."/>
            <person name="Tourlousse D.M."/>
            <person name="Matsuura N."/>
            <person name="Ohashi A."/>
            <person name="Sekiguchi Y."/>
        </authorList>
    </citation>
    <scope>NUCLEOTIDE SEQUENCE [LARGE SCALE GENOMIC DNA]</scope>
    <source>
        <strain evidence="3">NM-5</strain>
    </source>
</reference>
<accession>A0A146G4Y7</accession>
<evidence type="ECO:0000313" key="3">
    <source>
        <dbReference type="Proteomes" id="UP000076023"/>
    </source>
</evidence>
<name>A0A146G4Y7_TERSA</name>
<dbReference type="EMBL" id="BDCO01000002">
    <property type="protein sequence ID" value="GAT32835.1"/>
    <property type="molecule type" value="Genomic_DNA"/>
</dbReference>
<comment type="caution">
    <text evidence="2">The sequence shown here is derived from an EMBL/GenBank/DDBJ whole genome shotgun (WGS) entry which is preliminary data.</text>
</comment>
<dbReference type="Proteomes" id="UP000076023">
    <property type="component" value="Unassembled WGS sequence"/>
</dbReference>
<organism evidence="2 3">
    <name type="scientific">Terrimicrobium sacchariphilum</name>
    <dbReference type="NCBI Taxonomy" id="690879"/>
    <lineage>
        <taxon>Bacteria</taxon>
        <taxon>Pseudomonadati</taxon>
        <taxon>Verrucomicrobiota</taxon>
        <taxon>Terrimicrobiia</taxon>
        <taxon>Terrimicrobiales</taxon>
        <taxon>Terrimicrobiaceae</taxon>
        <taxon>Terrimicrobium</taxon>
    </lineage>
</organism>
<evidence type="ECO:0000313" key="2">
    <source>
        <dbReference type="EMBL" id="GAT32835.1"/>
    </source>
</evidence>
<keyword evidence="1" id="KW-0472">Membrane</keyword>
<dbReference type="STRING" id="690879.TSACC_21237"/>
<dbReference type="AlphaFoldDB" id="A0A146G4Y7"/>
<evidence type="ECO:0000256" key="1">
    <source>
        <dbReference type="SAM" id="Phobius"/>
    </source>
</evidence>
<keyword evidence="1" id="KW-1133">Transmembrane helix</keyword>
<protein>
    <submittedName>
        <fullName evidence="2">Uncharacterized protein</fullName>
    </submittedName>
</protein>